<dbReference type="EMBL" id="JXCE01001181">
    <property type="protein sequence ID" value="KPA35382.1"/>
    <property type="molecule type" value="Genomic_DNA"/>
</dbReference>
<evidence type="ECO:0000313" key="4">
    <source>
        <dbReference type="Proteomes" id="UP000037904"/>
    </source>
</evidence>
<sequence>MSLEQRIQHWLDQLQTIPQSSHQHKQTTAKRRRLNPPTPDPSESDHGMASRGQSQSRASSKRKTTESPTPYHDQTDDFETPRPKRKLKAPNSESGTSLASSEISSRSGYSSPTKQLRDLEFHDRGVVAKEFKDFHNKPASLKLLLQKIDRSSAGCAILPTSLRDTMNELDPVLYENFDWTKDSFTGQFCFSDERDKLGQTPPPMLVRDILDAAGTCNTGACSEAEWNTEVHFLVLRAALRPFNYPQTDPVFDFRLSTTASIIPTYQATLASKKVDFCAYIDPAHDSAADVSDTIRALMSVLPLGMFNYTNQSLLKDKPIAVSIETKKTGEGWDNARLQMEVWMAAHWQFLRQLLDLRQRMAEQVAKKQGSALPVPGLDKTWKLPEFLPGIIIQGHDWYLIITTREGERIAFWQKKLLGQTSESKGIYAIVFNLQLLREWAMNEYWKWMKELLLGWPRYQGKLVVTVSSEKE</sequence>
<dbReference type="AlphaFoldDB" id="A0A0M9ELU6"/>
<name>A0A0M9ELU6_FUSLA</name>
<evidence type="ECO:0000256" key="1">
    <source>
        <dbReference type="SAM" id="MobiDB-lite"/>
    </source>
</evidence>
<feature type="compositionally biased region" description="Basic residues" evidence="1">
    <location>
        <begin position="22"/>
        <end position="34"/>
    </location>
</feature>
<organism evidence="3 4">
    <name type="scientific">Fusarium langsethiae</name>
    <dbReference type="NCBI Taxonomy" id="179993"/>
    <lineage>
        <taxon>Eukaryota</taxon>
        <taxon>Fungi</taxon>
        <taxon>Dikarya</taxon>
        <taxon>Ascomycota</taxon>
        <taxon>Pezizomycotina</taxon>
        <taxon>Sordariomycetes</taxon>
        <taxon>Hypocreomycetidae</taxon>
        <taxon>Hypocreales</taxon>
        <taxon>Nectriaceae</taxon>
        <taxon>Fusarium</taxon>
    </lineage>
</organism>
<gene>
    <name evidence="3" type="ORF">FLAG1_11919</name>
</gene>
<keyword evidence="4" id="KW-1185">Reference proteome</keyword>
<feature type="compositionally biased region" description="Low complexity" evidence="1">
    <location>
        <begin position="100"/>
        <end position="111"/>
    </location>
</feature>
<feature type="region of interest" description="Disordered" evidence="1">
    <location>
        <begin position="1"/>
        <end position="116"/>
    </location>
</feature>
<comment type="caution">
    <text evidence="3">The sequence shown here is derived from an EMBL/GenBank/DDBJ whole genome shotgun (WGS) entry which is preliminary data.</text>
</comment>
<dbReference type="Proteomes" id="UP000037904">
    <property type="component" value="Unassembled WGS sequence"/>
</dbReference>
<feature type="compositionally biased region" description="Low complexity" evidence="1">
    <location>
        <begin position="49"/>
        <end position="58"/>
    </location>
</feature>
<dbReference type="Pfam" id="PF20516">
    <property type="entry name" value="PDDEXK_12"/>
    <property type="match status" value="1"/>
</dbReference>
<dbReference type="OrthoDB" id="4161186at2759"/>
<accession>A0A0M9ELU6</accession>
<proteinExistence type="predicted"/>
<evidence type="ECO:0000259" key="2">
    <source>
        <dbReference type="Pfam" id="PF20516"/>
    </source>
</evidence>
<dbReference type="InterPro" id="IPR046797">
    <property type="entry name" value="PDDEXK_12"/>
</dbReference>
<feature type="domain" description="PD-(D/E)XK nuclease-like" evidence="2">
    <location>
        <begin position="186"/>
        <end position="445"/>
    </location>
</feature>
<feature type="compositionally biased region" description="Basic and acidic residues" evidence="1">
    <location>
        <begin position="73"/>
        <end position="82"/>
    </location>
</feature>
<reference evidence="3 4" key="1">
    <citation type="submission" date="2015-04" db="EMBL/GenBank/DDBJ databases">
        <title>The draft genome sequence of Fusarium langsethiae, a T-2/HT-2 mycotoxin producer.</title>
        <authorList>
            <person name="Lysoe E."/>
            <person name="Divon H.H."/>
            <person name="Terzi V."/>
            <person name="Orru L."/>
            <person name="Lamontanara A."/>
            <person name="Kolseth A.-K."/>
            <person name="Frandsen R.J."/>
            <person name="Nielsen K."/>
            <person name="Thrane U."/>
        </authorList>
    </citation>
    <scope>NUCLEOTIDE SEQUENCE [LARGE SCALE GENOMIC DNA]</scope>
    <source>
        <strain evidence="3 4">Fl201059</strain>
    </source>
</reference>
<evidence type="ECO:0000313" key="3">
    <source>
        <dbReference type="EMBL" id="KPA35382.1"/>
    </source>
</evidence>
<protein>
    <recommendedName>
        <fullName evidence="2">PD-(D/E)XK nuclease-like domain-containing protein</fullName>
    </recommendedName>
</protein>